<dbReference type="EMBL" id="MU273652">
    <property type="protein sequence ID" value="KAI0029864.1"/>
    <property type="molecule type" value="Genomic_DNA"/>
</dbReference>
<reference evidence="1" key="2">
    <citation type="journal article" date="2022" name="New Phytol.">
        <title>Evolutionary transition to the ectomycorrhizal habit in the genomes of a hyperdiverse lineage of mushroom-forming fungi.</title>
        <authorList>
            <person name="Looney B."/>
            <person name="Miyauchi S."/>
            <person name="Morin E."/>
            <person name="Drula E."/>
            <person name="Courty P.E."/>
            <person name="Kohler A."/>
            <person name="Kuo A."/>
            <person name="LaButti K."/>
            <person name="Pangilinan J."/>
            <person name="Lipzen A."/>
            <person name="Riley R."/>
            <person name="Andreopoulos W."/>
            <person name="He G."/>
            <person name="Johnson J."/>
            <person name="Nolan M."/>
            <person name="Tritt A."/>
            <person name="Barry K.W."/>
            <person name="Grigoriev I.V."/>
            <person name="Nagy L.G."/>
            <person name="Hibbett D."/>
            <person name="Henrissat B."/>
            <person name="Matheny P.B."/>
            <person name="Labbe J."/>
            <person name="Martin F.M."/>
        </authorList>
    </citation>
    <scope>NUCLEOTIDE SEQUENCE</scope>
    <source>
        <strain evidence="1">EC-137</strain>
    </source>
</reference>
<keyword evidence="2" id="KW-1185">Reference proteome</keyword>
<protein>
    <submittedName>
        <fullName evidence="1">Uncharacterized protein</fullName>
    </submittedName>
</protein>
<gene>
    <name evidence="1" type="ORF">K488DRAFT_72642</name>
</gene>
<evidence type="ECO:0000313" key="2">
    <source>
        <dbReference type="Proteomes" id="UP000814128"/>
    </source>
</evidence>
<evidence type="ECO:0000313" key="1">
    <source>
        <dbReference type="EMBL" id="KAI0029864.1"/>
    </source>
</evidence>
<dbReference type="Proteomes" id="UP000814128">
    <property type="component" value="Unassembled WGS sequence"/>
</dbReference>
<organism evidence="1 2">
    <name type="scientific">Vararia minispora EC-137</name>
    <dbReference type="NCBI Taxonomy" id="1314806"/>
    <lineage>
        <taxon>Eukaryota</taxon>
        <taxon>Fungi</taxon>
        <taxon>Dikarya</taxon>
        <taxon>Basidiomycota</taxon>
        <taxon>Agaricomycotina</taxon>
        <taxon>Agaricomycetes</taxon>
        <taxon>Russulales</taxon>
        <taxon>Lachnocladiaceae</taxon>
        <taxon>Vararia</taxon>
    </lineage>
</organism>
<proteinExistence type="predicted"/>
<sequence length="414" mass="45976">MGVLDPPSTSSLPTYQSVLSGDSHFQKIWEKALQEFGGITGSDLLQSPLLVEIVCAKSAEDIVNVLEAHEGGFKIFREHGKEIRAVVAPIVQLTELLVNTGSEVAAASGVVPGGKAIFVAFDVLLQSASAVLIAIQAAYGVSERYDTLEGLLVRLKRVLGRLNKHLRSRSTISIELETIFIDALVQLLKVLAICTKYLDGKSKSRISSRIPLLRRARDYGRALMGNKDVKDALGKLDDLTREELLVTAAQALVVVQEVAKDVKKMEGDVKAGVDAKEEQILSLELDKDIRDWLSPPDPTLRHEERRTLHLPGTCTWFFDDKYDEWKEGKNGVYWIYGNPGTGKSVLCSSIIENVLSTPDLRIAYYYFDYRRPEMQTVTGLFASLLYQLATSSPSCHKILKQFRLSLKISEVYAF</sequence>
<name>A0ACB8QDP1_9AGAM</name>
<comment type="caution">
    <text evidence="1">The sequence shown here is derived from an EMBL/GenBank/DDBJ whole genome shotgun (WGS) entry which is preliminary data.</text>
</comment>
<reference evidence="1" key="1">
    <citation type="submission" date="2021-02" db="EMBL/GenBank/DDBJ databases">
        <authorList>
            <consortium name="DOE Joint Genome Institute"/>
            <person name="Ahrendt S."/>
            <person name="Looney B.P."/>
            <person name="Miyauchi S."/>
            <person name="Morin E."/>
            <person name="Drula E."/>
            <person name="Courty P.E."/>
            <person name="Chicoki N."/>
            <person name="Fauchery L."/>
            <person name="Kohler A."/>
            <person name="Kuo A."/>
            <person name="Labutti K."/>
            <person name="Pangilinan J."/>
            <person name="Lipzen A."/>
            <person name="Riley R."/>
            <person name="Andreopoulos W."/>
            <person name="He G."/>
            <person name="Johnson J."/>
            <person name="Barry K.W."/>
            <person name="Grigoriev I.V."/>
            <person name="Nagy L."/>
            <person name="Hibbett D."/>
            <person name="Henrissat B."/>
            <person name="Matheny P.B."/>
            <person name="Labbe J."/>
            <person name="Martin F."/>
        </authorList>
    </citation>
    <scope>NUCLEOTIDE SEQUENCE</scope>
    <source>
        <strain evidence="1">EC-137</strain>
    </source>
</reference>
<accession>A0ACB8QDP1</accession>